<feature type="coiled-coil region" evidence="1">
    <location>
        <begin position="149"/>
        <end position="183"/>
    </location>
</feature>
<organism evidence="2 3">
    <name type="scientific">Sphingobium yanoikuyae</name>
    <name type="common">Sphingomonas yanoikuyae</name>
    <dbReference type="NCBI Taxonomy" id="13690"/>
    <lineage>
        <taxon>Bacteria</taxon>
        <taxon>Pseudomonadati</taxon>
        <taxon>Pseudomonadota</taxon>
        <taxon>Alphaproteobacteria</taxon>
        <taxon>Sphingomonadales</taxon>
        <taxon>Sphingomonadaceae</taxon>
        <taxon>Sphingobium</taxon>
    </lineage>
</organism>
<name>A0A084EU67_SPHYA</name>
<evidence type="ECO:0000313" key="3">
    <source>
        <dbReference type="Proteomes" id="UP000028534"/>
    </source>
</evidence>
<keyword evidence="1" id="KW-0175">Coiled coil</keyword>
<dbReference type="PATRIC" id="fig|13690.10.peg.191"/>
<proteinExistence type="predicted"/>
<reference evidence="2 3" key="1">
    <citation type="submission" date="2014-03" db="EMBL/GenBank/DDBJ databases">
        <title>Genome sequence of Sphingobium yanoikuyae B1.</title>
        <authorList>
            <person name="Gan H.M."/>
            <person name="Gan H.Y."/>
            <person name="Savka M.A."/>
        </authorList>
    </citation>
    <scope>NUCLEOTIDE SEQUENCE [LARGE SCALE GENOMIC DNA]</scope>
    <source>
        <strain evidence="2 3">B1</strain>
    </source>
</reference>
<dbReference type="AlphaFoldDB" id="A0A084EU67"/>
<dbReference type="RefSeq" id="WP_037516072.1">
    <property type="nucleotide sequence ID" value="NZ_JGVR01000001.1"/>
</dbReference>
<accession>A0A084EU67</accession>
<dbReference type="EMBL" id="JGVR01000001">
    <property type="protein sequence ID" value="KEZ21509.1"/>
    <property type="molecule type" value="Genomic_DNA"/>
</dbReference>
<evidence type="ECO:0000313" key="2">
    <source>
        <dbReference type="EMBL" id="KEZ21509.1"/>
    </source>
</evidence>
<sequence length="204" mass="23302">MSEPELSLQQANAAAQREKIRRKLSATIVQIRREIRGTADALTGRCRYIVDRGDGPKQFKLSRREVLRRADVDKNTLNRPYHKKSLRAVDRLVSWAAERCADRARPAPVAHDDTGEATAAQEKPLSFAKRAFAERDDIAEKFAANEYKLIQAERDLRICQIELQSERDKNQRLIDEVIDLKRVIISLRPVEQDNVVDFPSGANK</sequence>
<protein>
    <submittedName>
        <fullName evidence="2">Uncharacterized protein</fullName>
    </submittedName>
</protein>
<evidence type="ECO:0000256" key="1">
    <source>
        <dbReference type="SAM" id="Coils"/>
    </source>
</evidence>
<comment type="caution">
    <text evidence="2">The sequence shown here is derived from an EMBL/GenBank/DDBJ whole genome shotgun (WGS) entry which is preliminary data.</text>
</comment>
<dbReference type="Proteomes" id="UP000028534">
    <property type="component" value="Unassembled WGS sequence"/>
</dbReference>
<gene>
    <name evidence="2" type="ORF">CP98_00187</name>
</gene>